<accession>A0A0C9XHQ1</accession>
<dbReference type="InterPro" id="IPR019317">
    <property type="entry name" value="BRI3"/>
</dbReference>
<reference evidence="3" key="2">
    <citation type="submission" date="2015-01" db="EMBL/GenBank/DDBJ databases">
        <title>Evolutionary Origins and Diversification of the Mycorrhizal Mutualists.</title>
        <authorList>
            <consortium name="DOE Joint Genome Institute"/>
            <consortium name="Mycorrhizal Genomics Consortium"/>
            <person name="Kohler A."/>
            <person name="Kuo A."/>
            <person name="Nagy L.G."/>
            <person name="Floudas D."/>
            <person name="Copeland A."/>
            <person name="Barry K.W."/>
            <person name="Cichocki N."/>
            <person name="Veneault-Fourrey C."/>
            <person name="LaButti K."/>
            <person name="Lindquist E.A."/>
            <person name="Lipzen A."/>
            <person name="Lundell T."/>
            <person name="Morin E."/>
            <person name="Murat C."/>
            <person name="Riley R."/>
            <person name="Ohm R."/>
            <person name="Sun H."/>
            <person name="Tunlid A."/>
            <person name="Henrissat B."/>
            <person name="Grigoriev I.V."/>
            <person name="Hibbett D.S."/>
            <person name="Martin F."/>
        </authorList>
    </citation>
    <scope>NUCLEOTIDE SEQUENCE [LARGE SCALE GENOMIC DNA]</scope>
    <source>
        <strain evidence="3">LaAM-08-1</strain>
    </source>
</reference>
<evidence type="ECO:0000313" key="2">
    <source>
        <dbReference type="EMBL" id="KIK01059.1"/>
    </source>
</evidence>
<name>A0A0C9XHQ1_9AGAR</name>
<dbReference type="Pfam" id="PF10164">
    <property type="entry name" value="BRI3"/>
    <property type="match status" value="1"/>
</dbReference>
<dbReference type="AlphaFoldDB" id="A0A0C9XHQ1"/>
<evidence type="ECO:0000256" key="1">
    <source>
        <dbReference type="SAM" id="Phobius"/>
    </source>
</evidence>
<keyword evidence="3" id="KW-1185">Reference proteome</keyword>
<sequence length="83" mass="9164">MPSQVAPSQPSFAHSTNHTLSGLERGELYRQELFAQCADGKHDPTRKYGLCGIITAIFCFPFGLICLCIDSERRCSRCGVVVQ</sequence>
<feature type="transmembrane region" description="Helical" evidence="1">
    <location>
        <begin position="48"/>
        <end position="69"/>
    </location>
</feature>
<dbReference type="HOGENOM" id="CLU_2542940_0_0_1"/>
<keyword evidence="1" id="KW-0472">Membrane</keyword>
<keyword evidence="1" id="KW-1133">Transmembrane helix</keyword>
<proteinExistence type="predicted"/>
<dbReference type="STRING" id="1095629.A0A0C9XHQ1"/>
<dbReference type="Proteomes" id="UP000054477">
    <property type="component" value="Unassembled WGS sequence"/>
</dbReference>
<keyword evidence="1" id="KW-0812">Transmembrane</keyword>
<dbReference type="OrthoDB" id="2564984at2759"/>
<dbReference type="EMBL" id="KN838613">
    <property type="protein sequence ID" value="KIK01059.1"/>
    <property type="molecule type" value="Genomic_DNA"/>
</dbReference>
<organism evidence="2 3">
    <name type="scientific">Laccaria amethystina LaAM-08-1</name>
    <dbReference type="NCBI Taxonomy" id="1095629"/>
    <lineage>
        <taxon>Eukaryota</taxon>
        <taxon>Fungi</taxon>
        <taxon>Dikarya</taxon>
        <taxon>Basidiomycota</taxon>
        <taxon>Agaricomycotina</taxon>
        <taxon>Agaricomycetes</taxon>
        <taxon>Agaricomycetidae</taxon>
        <taxon>Agaricales</taxon>
        <taxon>Agaricineae</taxon>
        <taxon>Hydnangiaceae</taxon>
        <taxon>Laccaria</taxon>
    </lineage>
</organism>
<evidence type="ECO:0000313" key="3">
    <source>
        <dbReference type="Proteomes" id="UP000054477"/>
    </source>
</evidence>
<reference evidence="2 3" key="1">
    <citation type="submission" date="2014-04" db="EMBL/GenBank/DDBJ databases">
        <authorList>
            <consortium name="DOE Joint Genome Institute"/>
            <person name="Kuo A."/>
            <person name="Kohler A."/>
            <person name="Nagy L.G."/>
            <person name="Floudas D."/>
            <person name="Copeland A."/>
            <person name="Barry K.W."/>
            <person name="Cichocki N."/>
            <person name="Veneault-Fourrey C."/>
            <person name="LaButti K."/>
            <person name="Lindquist E.A."/>
            <person name="Lipzen A."/>
            <person name="Lundell T."/>
            <person name="Morin E."/>
            <person name="Murat C."/>
            <person name="Sun H."/>
            <person name="Tunlid A."/>
            <person name="Henrissat B."/>
            <person name="Grigoriev I.V."/>
            <person name="Hibbett D.S."/>
            <person name="Martin F."/>
            <person name="Nordberg H.P."/>
            <person name="Cantor M.N."/>
            <person name="Hua S.X."/>
        </authorList>
    </citation>
    <scope>NUCLEOTIDE SEQUENCE [LARGE SCALE GENOMIC DNA]</scope>
    <source>
        <strain evidence="2 3">LaAM-08-1</strain>
    </source>
</reference>
<protein>
    <submittedName>
        <fullName evidence="2">Uncharacterized protein</fullName>
    </submittedName>
</protein>
<gene>
    <name evidence="2" type="ORF">K443DRAFT_132467</name>
</gene>